<dbReference type="InterPro" id="IPR029299">
    <property type="entry name" value="ALMS_motif"/>
</dbReference>
<feature type="domain" description="ALMS motif" evidence="6">
    <location>
        <begin position="1185"/>
        <end position="1306"/>
    </location>
</feature>
<dbReference type="OrthoDB" id="2448405at2759"/>
<evidence type="ECO:0000256" key="1">
    <source>
        <dbReference type="ARBA" id="ARBA00004300"/>
    </source>
</evidence>
<sequence>MERRGGLPRTPRINETILEYCEKAGKGRDLEKFMRIYSPASSQGSHRTQSSNEARRGVMVGASHRTRSRDTVSSTSSSCDALSLMPVRPLNNCYGVNSKSMPNIDVHDHDLVFKDVMLDINMDVEIDNAKVHSTSSENIHTPKKQGPHEETKQAKTPDSVAKTHRRLEWDSFGDVGYRKSMSASNISVLERSLLRESLEGTVAVAISKSHKEDQFPSEQNKSINQPKQVNIVRSNTTEHATPPLACSTLVEGHSGKINNRGARPKMVSQGTSSTSLQKKFEKYAQTSLLKPATTHSQEIQVSMSTSASVVEGTATPSSFEYYSSRSSKSRSSRSSAGISSNLSNTNIPPGQHPFITSITDLLKKRKVMNEKSTEAHKQHQYDSIKKLQSRFQSALDENKENTSNTNSVTSTGTSFSLARQAPELDLGIQLICSLIDAKSVNGKQKKKLIRDIVKRLTRLTEGALDEQSNQTSTKSGESSASSKQNVYDAVYSRRRKDNKSHDVVQTCSVGVSPLQTMASYCREHQSQLTINSTGEQLENAQVYQNTCPHGCKWGKSTNNRKHEQNVLGNSNKQSTCNKQLQPPYATDTASSINNNNVPIAAPTKHNNGMQSELIAKQKTLRNALQGEHHLLKSKATQTSISTDSVKSKKSHVISSTRTISSDTTTTTTTSSTSSHDLPTQKSLRKNTISNEMEGEQPTMREWLNPLTQSEIDYEEKKREENEKKAAAEHKEALRREKNAKKSKQHSCGRDQQLDWIENEIHRLECLKNLLLHDEHDIQEEQKSANSTSGDDSSHKSKESSINCTQTDKLYDTVYSDKSSVLSESAERLVKEIEVILEESSEDMINLNENTKKSRQRKKETQLVYEKVGEEEEHPKGGNTEKMHTIKEITIIKEKQFTENNPPKSQPVQRQKIDTPITNSDHSQEGTETLRDMVKQRKQEFMASYKTRKQHHYDALKQQQKDQNLFKYLPIKQVHVQVSKEKPSVYTGYYSVPHTINRKFSPTEYAYPQSNLPPTPQEQDTSNSSVRVVYATTTANTFNQRKTTQKPSTSSAAATTSTSSNSIFCMSSDVSVPMGSNNASSTPTTTHHYDDVAAARVPPLQSSHQLQPYFYAKSLEQQKKPHTIATASAFNVRPKGGIAYVIEFDNKQLEQNIAGSTEQVLATTESAAILTTNNIECLAKSSNEPQLSLQDHLEKAKPNFLKQCKERKAILNKLQSMRQERDRQLRDIVENTSFNSLERRLRYLPPPPIQKLRILKTKEMKALTNKRVAALPEVVARKQQEIEERKRRGNRVLRDVFNLRLQKRVRSGKLSLNHSKVVI</sequence>
<feature type="region of interest" description="Disordered" evidence="5">
    <location>
        <begin position="132"/>
        <end position="164"/>
    </location>
</feature>
<feature type="compositionally biased region" description="Basic and acidic residues" evidence="5">
    <location>
        <begin position="146"/>
        <end position="155"/>
    </location>
</feature>
<feature type="region of interest" description="Disordered" evidence="5">
    <location>
        <begin position="561"/>
        <end position="593"/>
    </location>
</feature>
<feature type="compositionally biased region" description="Polar residues" evidence="5">
    <location>
        <begin position="39"/>
        <end position="52"/>
    </location>
</feature>
<dbReference type="Pfam" id="PF15309">
    <property type="entry name" value="ALMS_motif"/>
    <property type="match status" value="1"/>
</dbReference>
<evidence type="ECO:0000313" key="8">
    <source>
        <dbReference type="Proteomes" id="UP000095300"/>
    </source>
</evidence>
<feature type="region of interest" description="Disordered" evidence="5">
    <location>
        <begin position="779"/>
        <end position="802"/>
    </location>
</feature>
<evidence type="ECO:0000259" key="6">
    <source>
        <dbReference type="Pfam" id="PF15309"/>
    </source>
</evidence>
<evidence type="ECO:0000256" key="3">
    <source>
        <dbReference type="ARBA" id="ARBA00023212"/>
    </source>
</evidence>
<dbReference type="Proteomes" id="UP000095300">
    <property type="component" value="Unassembled WGS sequence"/>
</dbReference>
<feature type="compositionally biased region" description="Polar residues" evidence="5">
    <location>
        <begin position="344"/>
        <end position="353"/>
    </location>
</feature>
<organism evidence="7 8">
    <name type="scientific">Stomoxys calcitrans</name>
    <name type="common">Stable fly</name>
    <name type="synonym">Conops calcitrans</name>
    <dbReference type="NCBI Taxonomy" id="35570"/>
    <lineage>
        <taxon>Eukaryota</taxon>
        <taxon>Metazoa</taxon>
        <taxon>Ecdysozoa</taxon>
        <taxon>Arthropoda</taxon>
        <taxon>Hexapoda</taxon>
        <taxon>Insecta</taxon>
        <taxon>Pterygota</taxon>
        <taxon>Neoptera</taxon>
        <taxon>Endopterygota</taxon>
        <taxon>Diptera</taxon>
        <taxon>Brachycera</taxon>
        <taxon>Muscomorpha</taxon>
        <taxon>Muscoidea</taxon>
        <taxon>Muscidae</taxon>
        <taxon>Stomoxys</taxon>
    </lineage>
</organism>
<dbReference type="KEGG" id="scac:106096052"/>
<name>A0A1I8PK43_STOCA</name>
<feature type="compositionally biased region" description="Polar residues" evidence="5">
    <location>
        <begin position="634"/>
        <end position="643"/>
    </location>
</feature>
<feature type="region of interest" description="Disordered" evidence="5">
    <location>
        <begin position="463"/>
        <end position="487"/>
    </location>
</feature>
<feature type="compositionally biased region" description="Basic and acidic residues" evidence="5">
    <location>
        <begin position="714"/>
        <end position="736"/>
    </location>
</feature>
<feature type="compositionally biased region" description="Polar residues" evidence="5">
    <location>
        <begin position="675"/>
        <end position="690"/>
    </location>
</feature>
<evidence type="ECO:0000256" key="4">
    <source>
        <dbReference type="SAM" id="Coils"/>
    </source>
</evidence>
<feature type="compositionally biased region" description="Polar residues" evidence="5">
    <location>
        <begin position="566"/>
        <end position="580"/>
    </location>
</feature>
<comment type="subcellular location">
    <subcellularLocation>
        <location evidence="1">Cytoplasm</location>
        <location evidence="1">Cytoskeleton</location>
        <location evidence="1">Microtubule organizing center</location>
        <location evidence="1">Centrosome</location>
    </subcellularLocation>
</comment>
<feature type="compositionally biased region" description="Low complexity" evidence="5">
    <location>
        <begin position="652"/>
        <end position="674"/>
    </location>
</feature>
<accession>A0A1I8PK43</accession>
<feature type="compositionally biased region" description="Low complexity" evidence="5">
    <location>
        <begin position="471"/>
        <end position="483"/>
    </location>
</feature>
<keyword evidence="2" id="KW-0963">Cytoplasm</keyword>
<dbReference type="GO" id="GO:0005813">
    <property type="term" value="C:centrosome"/>
    <property type="evidence" value="ECO:0007669"/>
    <property type="project" value="UniProtKB-SubCell"/>
</dbReference>
<feature type="region of interest" description="Disordered" evidence="5">
    <location>
        <begin position="319"/>
        <end position="353"/>
    </location>
</feature>
<evidence type="ECO:0000313" key="7">
    <source>
        <dbReference type="EnsemblMetazoa" id="SCAU008780-PA"/>
    </source>
</evidence>
<keyword evidence="8" id="KW-1185">Reference proteome</keyword>
<feature type="compositionally biased region" description="Low complexity" evidence="5">
    <location>
        <begin position="332"/>
        <end position="343"/>
    </location>
</feature>
<feature type="coiled-coil region" evidence="4">
    <location>
        <begin position="829"/>
        <end position="856"/>
    </location>
</feature>
<gene>
    <name evidence="7" type="primary">106096052</name>
</gene>
<dbReference type="EnsemblMetazoa" id="SCAU008780-RA">
    <property type="protein sequence ID" value="SCAU008780-PA"/>
    <property type="gene ID" value="SCAU008780"/>
</dbReference>
<keyword evidence="3" id="KW-0206">Cytoskeleton</keyword>
<evidence type="ECO:0000256" key="5">
    <source>
        <dbReference type="SAM" id="MobiDB-lite"/>
    </source>
</evidence>
<reference evidence="7" key="1">
    <citation type="submission" date="2020-05" db="UniProtKB">
        <authorList>
            <consortium name="EnsemblMetazoa"/>
        </authorList>
    </citation>
    <scope>IDENTIFICATION</scope>
    <source>
        <strain evidence="7">USDA</strain>
    </source>
</reference>
<dbReference type="VEuPathDB" id="VectorBase:SCAU008780"/>
<feature type="region of interest" description="Disordered" evidence="5">
    <location>
        <begin position="1003"/>
        <end position="1022"/>
    </location>
</feature>
<feature type="region of interest" description="Disordered" evidence="5">
    <location>
        <begin position="38"/>
        <end position="77"/>
    </location>
</feature>
<feature type="region of interest" description="Disordered" evidence="5">
    <location>
        <begin position="631"/>
        <end position="749"/>
    </location>
</feature>
<keyword evidence="4" id="KW-0175">Coiled coil</keyword>
<feature type="compositionally biased region" description="Basic residues" evidence="5">
    <location>
        <begin position="737"/>
        <end position="746"/>
    </location>
</feature>
<protein>
    <recommendedName>
        <fullName evidence="6">ALMS motif domain-containing protein</fullName>
    </recommendedName>
</protein>
<proteinExistence type="predicted"/>
<evidence type="ECO:0000256" key="2">
    <source>
        <dbReference type="ARBA" id="ARBA00022490"/>
    </source>
</evidence>